<dbReference type="Proteomes" id="UP000317429">
    <property type="component" value="Chromosome"/>
</dbReference>
<proteinExistence type="predicted"/>
<gene>
    <name evidence="1" type="ORF">Pla175_25090</name>
</gene>
<dbReference type="AlphaFoldDB" id="A0A518DCD1"/>
<dbReference type="EMBL" id="CP036291">
    <property type="protein sequence ID" value="QDU89123.1"/>
    <property type="molecule type" value="Genomic_DNA"/>
</dbReference>
<name>A0A518DCD1_9BACT</name>
<evidence type="ECO:0000313" key="2">
    <source>
        <dbReference type="Proteomes" id="UP000317429"/>
    </source>
</evidence>
<reference evidence="1 2" key="1">
    <citation type="submission" date="2019-02" db="EMBL/GenBank/DDBJ databases">
        <title>Deep-cultivation of Planctomycetes and their phenomic and genomic characterization uncovers novel biology.</title>
        <authorList>
            <person name="Wiegand S."/>
            <person name="Jogler M."/>
            <person name="Boedeker C."/>
            <person name="Pinto D."/>
            <person name="Vollmers J."/>
            <person name="Rivas-Marin E."/>
            <person name="Kohn T."/>
            <person name="Peeters S.H."/>
            <person name="Heuer A."/>
            <person name="Rast P."/>
            <person name="Oberbeckmann S."/>
            <person name="Bunk B."/>
            <person name="Jeske O."/>
            <person name="Meyerdierks A."/>
            <person name="Storesund J.E."/>
            <person name="Kallscheuer N."/>
            <person name="Luecker S."/>
            <person name="Lage O.M."/>
            <person name="Pohl T."/>
            <person name="Merkel B.J."/>
            <person name="Hornburger P."/>
            <person name="Mueller R.-W."/>
            <person name="Bruemmer F."/>
            <person name="Labrenz M."/>
            <person name="Spormann A.M."/>
            <person name="Op den Camp H."/>
            <person name="Overmann J."/>
            <person name="Amann R."/>
            <person name="Jetten M.S.M."/>
            <person name="Mascher T."/>
            <person name="Medema M.H."/>
            <person name="Devos D.P."/>
            <person name="Kaster A.-K."/>
            <person name="Ovreas L."/>
            <person name="Rohde M."/>
            <person name="Galperin M.Y."/>
            <person name="Jogler C."/>
        </authorList>
    </citation>
    <scope>NUCLEOTIDE SEQUENCE [LARGE SCALE GENOMIC DNA]</scope>
    <source>
        <strain evidence="1 2">Pla175</strain>
    </source>
</reference>
<evidence type="ECO:0000313" key="1">
    <source>
        <dbReference type="EMBL" id="QDU89123.1"/>
    </source>
</evidence>
<organism evidence="1 2">
    <name type="scientific">Pirellulimonas nuda</name>
    <dbReference type="NCBI Taxonomy" id="2528009"/>
    <lineage>
        <taxon>Bacteria</taxon>
        <taxon>Pseudomonadati</taxon>
        <taxon>Planctomycetota</taxon>
        <taxon>Planctomycetia</taxon>
        <taxon>Pirellulales</taxon>
        <taxon>Lacipirellulaceae</taxon>
        <taxon>Pirellulimonas</taxon>
    </lineage>
</organism>
<keyword evidence="2" id="KW-1185">Reference proteome</keyword>
<dbReference type="KEGG" id="pnd:Pla175_25090"/>
<accession>A0A518DCD1</accession>
<sequence length="330" mass="37159">MQFHEYYSLKNRILRNADASARQHYKSRTPSQFRGEVINSISAGASGIVHYAYQAEAEGVWAESERPYYNVWPIAISLAESVKLSLTFSSLNLPFSRFIDCVGGRQERTALLFRFALGHEPNGLCSALLDWRHTDKIIHSHAFSGDKNDAFFWERYEPHETVETWLTRLTSRAADSPQSAIGVQRLTLLVRMTTFVSLLADDDLITPIVLSKDRNKYESTDDPDAKKWLEERAARRAGRGFDLGKRLQVESDKSPHCRNPHLCLFWTGEGRTTPVASCPSLFLLIPDPAAAGSHTIRWSSLWGPLHDTPSCAAWEQRIGASIARGLTPSR</sequence>
<protein>
    <submittedName>
        <fullName evidence="1">Uncharacterized protein</fullName>
    </submittedName>
</protein>